<comment type="caution">
    <text evidence="5">The sequence shown here is derived from an EMBL/GenBank/DDBJ whole genome shotgun (WGS) entry which is preliminary data.</text>
</comment>
<keyword evidence="6" id="KW-1185">Reference proteome</keyword>
<evidence type="ECO:0000259" key="3">
    <source>
        <dbReference type="Pfam" id="PF01841"/>
    </source>
</evidence>
<evidence type="ECO:0000256" key="1">
    <source>
        <dbReference type="SAM" id="MobiDB-lite"/>
    </source>
</evidence>
<dbReference type="PANTHER" id="PTHR32305">
    <property type="match status" value="1"/>
</dbReference>
<sequence>MKGFKGILFKTLAIALLPASVSVNSSISKSAHLPQQITEQVANSFSNKDHYRTLRLAIEQQLSQTYQLINHEQQRATHHRSSANVSHGNGWATSKQAEWQALKQAWVESQQKAKRTAAAAHTDRDNSFNQLVLARFNTLENALATISQARTATDKKAALAKAKTLLEGYLESPEDSPGTFDNQLVDFSPFAEQPVIATPPASASSEPLTQCYQAGEESRKAEDLGESYEVQLTDEIKQLAKSLDYSPIKILEYVTNTIDFDLDLYSVKGAEATLLSKRGGATDQASLLIALLRASNIPSRYVKGRIVLDHFREGHPYWYKSIHSVEAASLAQTFGNTVYSLGNGKYELSHVWVEACLPYGNYRGTGNDNSGMRWLALDSSFKHYELTPAKTDHHYQFDYTDYLSKPNQLSPREVLEQGVVSSLRASDPNATWEDVVNRWHRKPLKLEYLPNSLPYRVQSYSKWKDTESSSIAAIPDYYRLKAKLRLNNKTLTTINLQEFAKGRVTLSFKGANAASEQKLQQWRAGTAPLRCTDNVQVQPVLKASGKPIALTNTPTLSFCSGQRINRPRLDVHVDYLGKTADKTTIDSINTLDYYALQAYPHHASHEVIAQRVDQLLKRVQSQSNPAQDIDGLLGDFLDIALIKYINNVEQDGRRIAELHQVNYAPGFHVGSTRSLSTIKYLFDLPYAINSDDFVVDVPGMRSDHMVQDMSKGSDDTRLDEEDILRQRKVFHLAATTGSWHEHNLWQEVIHREAVSTVRGLQLASSLEGNTLVKLTADNIDSLYSLVNFCKNLNTREDCYFEYLKFNGVPLDQAFRSILKDNKNKNAEIYISKKPINYESFKGFTFAVYTKNYGAFPIGPFSGGITVRPRDNWNNFTYDNTSNSGYRGRIVDSRTINNSGNYGSSTPTTTIKVPVLEKGGTTTGIGKNNQVAGDPVNMVSGNMYHHETDFSLPARGIPVIFKRTYNSHIREDGPLGIGWTHSFNHYLSFADLNQSGRIDTIIWTDGTNAKKYIKIPAASIGGNGVIQLAQGQADIPDGEYFTLTRQAGTQQNQFILKEKTGLTYYFDSVPGKQSDRANLLAIQDRVGNKLTLNYQQGKLISVTDPDKRNINFTYTAENRIQQVTDWAGAKYQYHYDAAGHLVDYVDPVNDQQAATVYQYYTANDGPNHAHAMKSFRYANGYQMTFEYYADGKTFRHYNSLGEEGVFTYNPFRREASFTDERGFTEKYFFNDYGLTIKTVDKNGGIHQYQYNDPNDPTLRTQYINPMGYITQYHYDQEGHLLKSIQPSGAVTEYAQFNAFGQPGLVKQVDGSYALSLFDQQGNVTEVVALKASAQSLVNSTAFNAAAPDAYVPHILSWTRNTYNANGTLQTTRRVRHFSQPDSGPYSVYHYDDVAHDVTGAYPTQVQHFGDMNGDGQIAADESYGPFTLTYNQRGQVIKGLDSQFYPLESRYNQAGQLVDKQDRLGNWWQYSYDASGLPLTTTLLKTNNGTPQIISQSAKQYDAANRLIATYNHAGATVHYQHDKGGNVTQVTDADGYSASMEYDPAGRLVRAFDEKGQLLKRDVDLVNRLKSQTFHDGQTIRYEYYGPEQNGLLKREIRPNYEASLPARTTQYEYNVRGQVVRIVDTAGRETLTTYDDLGRVARVVSPSYSDSVLGSVRPVTHYQYDNLGNQTAVYAGYTNAAGDALADQVKLQMQYVYDDFGRVLRKTDAAGNTWHYQYDEHSNVITSTDPKQQITTFSYYPSGLLKSVLTKGADGKDVTAIYQYVSAKATAGILKQSASIKYPTNRWRA</sequence>
<accession>A0A4P9VK74</accession>
<keyword evidence="2" id="KW-0732">Signal</keyword>
<reference evidence="5 6" key="1">
    <citation type="submission" date="2017-04" db="EMBL/GenBank/DDBJ databases">
        <title>Draft genome sequence of Zooshikella ganghwensis VG4 isolated from Red Sea sediments.</title>
        <authorList>
            <person name="Rehman Z."/>
            <person name="Alam I."/>
            <person name="Kamau A."/>
            <person name="Bajic V."/>
            <person name="Leiknes T."/>
        </authorList>
    </citation>
    <scope>NUCLEOTIDE SEQUENCE [LARGE SCALE GENOMIC DNA]</scope>
    <source>
        <strain evidence="5 6">VG4</strain>
    </source>
</reference>
<proteinExistence type="predicted"/>
<dbReference type="InterPro" id="IPR050708">
    <property type="entry name" value="T6SS_VgrG/RHS"/>
</dbReference>
<dbReference type="InterPro" id="IPR006530">
    <property type="entry name" value="YD"/>
</dbReference>
<dbReference type="NCBIfam" id="TIGR01643">
    <property type="entry name" value="YD_repeat_2x"/>
    <property type="match status" value="3"/>
</dbReference>
<dbReference type="SUPFAM" id="SSF54001">
    <property type="entry name" value="Cysteine proteinases"/>
    <property type="match status" value="1"/>
</dbReference>
<dbReference type="Proteomes" id="UP000257039">
    <property type="component" value="Unassembled WGS sequence"/>
</dbReference>
<feature type="domain" description="Transglutaminase-like" evidence="3">
    <location>
        <begin position="232"/>
        <end position="378"/>
    </location>
</feature>
<gene>
    <name evidence="5" type="ORF">B9G39_01430</name>
</gene>
<dbReference type="Gene3D" id="3.10.620.30">
    <property type="match status" value="1"/>
</dbReference>
<dbReference type="InterPro" id="IPR031325">
    <property type="entry name" value="RHS_repeat"/>
</dbReference>
<dbReference type="InterPro" id="IPR002931">
    <property type="entry name" value="Transglutaminase-like"/>
</dbReference>
<dbReference type="EMBL" id="NDXW01000001">
    <property type="protein sequence ID" value="RDH42212.1"/>
    <property type="molecule type" value="Genomic_DNA"/>
</dbReference>
<feature type="chain" id="PRO_5020591335" evidence="2">
    <location>
        <begin position="26"/>
        <end position="1790"/>
    </location>
</feature>
<feature type="domain" description="DUF6531" evidence="4">
    <location>
        <begin position="932"/>
        <end position="1005"/>
    </location>
</feature>
<dbReference type="RefSeq" id="WP_094785749.1">
    <property type="nucleotide sequence ID" value="NZ_NDXW01000001.1"/>
</dbReference>
<dbReference type="PANTHER" id="PTHR32305:SF15">
    <property type="entry name" value="PROTEIN RHSA-RELATED"/>
    <property type="match status" value="1"/>
</dbReference>
<dbReference type="Gene3D" id="2.180.10.10">
    <property type="entry name" value="RHS repeat-associated core"/>
    <property type="match status" value="3"/>
</dbReference>
<organism evidence="5 6">
    <name type="scientific">Zooshikella ganghwensis</name>
    <dbReference type="NCBI Taxonomy" id="202772"/>
    <lineage>
        <taxon>Bacteria</taxon>
        <taxon>Pseudomonadati</taxon>
        <taxon>Pseudomonadota</taxon>
        <taxon>Gammaproteobacteria</taxon>
        <taxon>Oceanospirillales</taxon>
        <taxon>Zooshikellaceae</taxon>
        <taxon>Zooshikella</taxon>
    </lineage>
</organism>
<evidence type="ECO:0000256" key="2">
    <source>
        <dbReference type="SAM" id="SignalP"/>
    </source>
</evidence>
<dbReference type="Pfam" id="PF01841">
    <property type="entry name" value="Transglut_core"/>
    <property type="match status" value="1"/>
</dbReference>
<dbReference type="InterPro" id="IPR038765">
    <property type="entry name" value="Papain-like_cys_pep_sf"/>
</dbReference>
<dbReference type="InterPro" id="IPR045351">
    <property type="entry name" value="DUF6531"/>
</dbReference>
<evidence type="ECO:0000259" key="4">
    <source>
        <dbReference type="Pfam" id="PF20148"/>
    </source>
</evidence>
<protein>
    <submittedName>
        <fullName evidence="5">Uncharacterized protein</fullName>
    </submittedName>
</protein>
<dbReference type="Pfam" id="PF20148">
    <property type="entry name" value="DUF6531"/>
    <property type="match status" value="1"/>
</dbReference>
<name>A0A4P9VK74_9GAMM</name>
<evidence type="ECO:0000313" key="6">
    <source>
        <dbReference type="Proteomes" id="UP000257039"/>
    </source>
</evidence>
<feature type="region of interest" description="Disordered" evidence="1">
    <location>
        <begin position="198"/>
        <end position="225"/>
    </location>
</feature>
<evidence type="ECO:0000313" key="5">
    <source>
        <dbReference type="EMBL" id="RDH42212.1"/>
    </source>
</evidence>
<feature type="signal peptide" evidence="2">
    <location>
        <begin position="1"/>
        <end position="25"/>
    </location>
</feature>
<feature type="compositionally biased region" description="Polar residues" evidence="1">
    <location>
        <begin position="201"/>
        <end position="212"/>
    </location>
</feature>
<dbReference type="Pfam" id="PF05593">
    <property type="entry name" value="RHS_repeat"/>
    <property type="match status" value="4"/>
</dbReference>